<keyword evidence="1" id="KW-0812">Transmembrane</keyword>
<proteinExistence type="predicted"/>
<name>A0ABU3SUI2_9ALTE</name>
<evidence type="ECO:0000259" key="3">
    <source>
        <dbReference type="Pfam" id="PF07626"/>
    </source>
</evidence>
<dbReference type="Pfam" id="PF07637">
    <property type="entry name" value="PSD5"/>
    <property type="match status" value="1"/>
</dbReference>
<evidence type="ECO:0000313" key="9">
    <source>
        <dbReference type="Proteomes" id="UP001247805"/>
    </source>
</evidence>
<dbReference type="RefSeq" id="WP_316025311.1">
    <property type="nucleotide sequence ID" value="NZ_JAWDIO010000002.1"/>
</dbReference>
<accession>A0ABU3SUI2</accession>
<feature type="transmembrane region" description="Helical" evidence="1">
    <location>
        <begin position="81"/>
        <end position="101"/>
    </location>
</feature>
<protein>
    <submittedName>
        <fullName evidence="8">DUF1592 domain-containing protein</fullName>
    </submittedName>
</protein>
<dbReference type="Pfam" id="PF07631">
    <property type="entry name" value="PSD4"/>
    <property type="match status" value="1"/>
</dbReference>
<dbReference type="InterPro" id="IPR013042">
    <property type="entry name" value="DUF1592"/>
</dbReference>
<dbReference type="Pfam" id="PF07624">
    <property type="entry name" value="PSD2"/>
    <property type="match status" value="1"/>
</dbReference>
<dbReference type="InterPro" id="IPR013043">
    <property type="entry name" value="DUF1595"/>
</dbReference>
<keyword evidence="1" id="KW-0472">Membrane</keyword>
<keyword evidence="1" id="KW-1133">Transmembrane helix</keyword>
<dbReference type="InterPro" id="IPR036909">
    <property type="entry name" value="Cyt_c-like_dom_sf"/>
</dbReference>
<dbReference type="EMBL" id="JAWDIO010000002">
    <property type="protein sequence ID" value="MDU0353657.1"/>
    <property type="molecule type" value="Genomic_DNA"/>
</dbReference>
<feature type="transmembrane region" description="Helical" evidence="1">
    <location>
        <begin position="42"/>
        <end position="61"/>
    </location>
</feature>
<feature type="domain" description="Cytochrome C Planctomycete-type" evidence="6">
    <location>
        <begin position="213"/>
        <end position="259"/>
    </location>
</feature>
<evidence type="ECO:0000256" key="1">
    <source>
        <dbReference type="SAM" id="Phobius"/>
    </source>
</evidence>
<gene>
    <name evidence="8" type="ORF">RS130_06675</name>
</gene>
<dbReference type="InterPro" id="IPR011429">
    <property type="entry name" value="Cyt_c_Planctomycete-type"/>
</dbReference>
<feature type="domain" description="DUF1595" evidence="7">
    <location>
        <begin position="791"/>
        <end position="852"/>
    </location>
</feature>
<evidence type="ECO:0000259" key="5">
    <source>
        <dbReference type="Pfam" id="PF07631"/>
    </source>
</evidence>
<feature type="transmembrane region" description="Helical" evidence="1">
    <location>
        <begin position="113"/>
        <end position="135"/>
    </location>
</feature>
<sequence>MSNTRNIKPFIFLLIIGLALLTGAYFAPIDSEAGDGILRFFGRFHVLLLHFPVTLLLLAPILSFATKLKRFEQLRPAIRPIWWLGALSAVATVSMGLLLASNEGFAFNEVQQHMIAGICVALLALYCTGLITFGSTSFLGKAHYATASALLTVTIFFAAHEGGNLVHGNTYLTRYSPEPFRTWLSPAEQKLDMAQVDDTHYIETVRPLLESYCFDCHGPDTQKANVRLDILNPDFIKGSDAEHWHAALDMINTAEMPPKKKKQPSADERRIIVDWMTQGIQLAKAAKKGESKQVLRRLTKEQYTNTLQDLLGIEVNFGRELPDDPLSDIGFSNSGELLQSSTLHLETFEKIARDALDKVIVGAEKPKVHHYRMSFGQNIGANQNNTASQGYMDVVVPVNNFYVEILDEQGKPTEDTDGIKKYFSASMRGSAENRFLTQDQGIDLYSAQPHQEVIEAGKYGTWNGPSPNLAMQIKDQFPSTGDFVVRVKASAAKGFDKVQPSAATLHQQTPLVTLNKNGEPNINKKQQVRLDTSSVLEQKGLTPSATHPRFLVKNEKANNVMVKSKLSLISSSYGFYQIDLVHLGIPAEQKVDLEIKVDNLPTFTTSLTPSSHDKVGEPVVSSIASVYVDKIPHRIQIKGADNFPGYSDIVVTQLDENHIVAKNHPVKFFKNTVSNQTQGVLLPYLGTRTDDGMDYRNFAKGVEVKGQDQVYTFKGRLENLPIPTHGTMGDNITSSSLKVGVWNDDKIKSNDQLGSAINVEYIEFEAPYFEQWPTATHKKIFFDTAKKDEKYAKEVITQFAERAFRRPVSEDEIAPYIDLWQALKPEFSNFEDGVKEALVAVLCSPRFLYLVEPQAEQQLAQENGTNSLLDNIASLFSVDEAHASENTSGSIDQFSLASRLSYFLWNTAPDEELIELAKKGELTNQVQQQLSRMIANDEKLQHFIEIFASQWLRLDRQQGQTVDVATYPDYTRFVKSDMKLETEQFLQHLIQNDKNVLNVIDSDFAMLNQNLAEFYGVPNVVGPEFRAVKLPADQPRGGLLSQGAFLTGHADGVHSHPVKRAVWVKAKILGDEPPPPPPNVPELDPETPGFEKLTLKQQLELHRDKDSCRDCHAKIDPYGVVFEHFDAVGRYRADYKGLPIDATSILPDGTAIDGMREIKQYLLKEESDKVALSVIKHLFSYALGREVSYRDDAELEDILQQVKANDYRMQSLLLAIINSPSFNQI</sequence>
<dbReference type="Pfam" id="PF07635">
    <property type="entry name" value="PSCyt1"/>
    <property type="match status" value="1"/>
</dbReference>
<feature type="transmembrane region" description="Helical" evidence="1">
    <location>
        <begin position="142"/>
        <end position="159"/>
    </location>
</feature>
<dbReference type="Pfam" id="PF07627">
    <property type="entry name" value="PSCyt3"/>
    <property type="match status" value="1"/>
</dbReference>
<dbReference type="Proteomes" id="UP001247805">
    <property type="component" value="Unassembled WGS sequence"/>
</dbReference>
<evidence type="ECO:0000313" key="8">
    <source>
        <dbReference type="EMBL" id="MDU0353657.1"/>
    </source>
</evidence>
<feature type="domain" description="DUF1588" evidence="4">
    <location>
        <begin position="1036"/>
        <end position="1134"/>
    </location>
</feature>
<evidence type="ECO:0000259" key="7">
    <source>
        <dbReference type="Pfam" id="PF07637"/>
    </source>
</evidence>
<dbReference type="InterPro" id="IPR013039">
    <property type="entry name" value="DUF1588"/>
</dbReference>
<dbReference type="SUPFAM" id="SSF46626">
    <property type="entry name" value="Cytochrome c"/>
    <property type="match status" value="1"/>
</dbReference>
<reference evidence="8 9" key="1">
    <citation type="submission" date="2023-10" db="EMBL/GenBank/DDBJ databases">
        <title>Glaciecola aquimarina strain GGW-M5 nov., isolated from a coastal seawater.</title>
        <authorList>
            <person name="Bayburt H."/>
            <person name="Kim J.M."/>
            <person name="Choi B.J."/>
            <person name="Jeon C.O."/>
        </authorList>
    </citation>
    <scope>NUCLEOTIDE SEQUENCE [LARGE SCALE GENOMIC DNA]</scope>
    <source>
        <strain evidence="8 9">KCTC 32108</strain>
    </source>
</reference>
<dbReference type="InterPro" id="IPR011478">
    <property type="entry name" value="DUF1585"/>
</dbReference>
<dbReference type="Pfam" id="PF07626">
    <property type="entry name" value="PSD3"/>
    <property type="match status" value="1"/>
</dbReference>
<organism evidence="8 9">
    <name type="scientific">Paraglaciecola aquimarina</name>
    <dbReference type="NCBI Taxonomy" id="1235557"/>
    <lineage>
        <taxon>Bacteria</taxon>
        <taxon>Pseudomonadati</taxon>
        <taxon>Pseudomonadota</taxon>
        <taxon>Gammaproteobacteria</taxon>
        <taxon>Alteromonadales</taxon>
        <taxon>Alteromonadaceae</taxon>
        <taxon>Paraglaciecola</taxon>
    </lineage>
</organism>
<evidence type="ECO:0000259" key="2">
    <source>
        <dbReference type="Pfam" id="PF07624"/>
    </source>
</evidence>
<keyword evidence="9" id="KW-1185">Reference proteome</keyword>
<evidence type="ECO:0000259" key="4">
    <source>
        <dbReference type="Pfam" id="PF07627"/>
    </source>
</evidence>
<evidence type="ECO:0000259" key="6">
    <source>
        <dbReference type="Pfam" id="PF07635"/>
    </source>
</evidence>
<feature type="domain" description="DUF1587" evidence="3">
    <location>
        <begin position="296"/>
        <end position="360"/>
    </location>
</feature>
<feature type="domain" description="DUF1585" evidence="2">
    <location>
        <begin position="1148"/>
        <end position="1222"/>
    </location>
</feature>
<dbReference type="InterPro" id="IPR013036">
    <property type="entry name" value="DUF1587"/>
</dbReference>
<comment type="caution">
    <text evidence="8">The sequence shown here is derived from an EMBL/GenBank/DDBJ whole genome shotgun (WGS) entry which is preliminary data.</text>
</comment>
<feature type="domain" description="DUF1592" evidence="5">
    <location>
        <begin position="892"/>
        <end position="1017"/>
    </location>
</feature>